<dbReference type="AlphaFoldDB" id="A0A9W7ZZI3"/>
<feature type="compositionally biased region" description="Acidic residues" evidence="1">
    <location>
        <begin position="1190"/>
        <end position="1206"/>
    </location>
</feature>
<feature type="region of interest" description="Disordered" evidence="1">
    <location>
        <begin position="735"/>
        <end position="922"/>
    </location>
</feature>
<comment type="caution">
    <text evidence="2">The sequence shown here is derived from an EMBL/GenBank/DDBJ whole genome shotgun (WGS) entry which is preliminary data.</text>
</comment>
<reference evidence="2" key="1">
    <citation type="submission" date="2022-07" db="EMBL/GenBank/DDBJ databases">
        <title>Phylogenomic reconstructions and comparative analyses of Kickxellomycotina fungi.</title>
        <authorList>
            <person name="Reynolds N.K."/>
            <person name="Stajich J.E."/>
            <person name="Barry K."/>
            <person name="Grigoriev I.V."/>
            <person name="Crous P."/>
            <person name="Smith M.E."/>
        </authorList>
    </citation>
    <scope>NUCLEOTIDE SEQUENCE</scope>
    <source>
        <strain evidence="2">NBRC 100468</strain>
    </source>
</reference>
<feature type="compositionally biased region" description="Polar residues" evidence="1">
    <location>
        <begin position="141"/>
        <end position="161"/>
    </location>
</feature>
<feature type="compositionally biased region" description="Acidic residues" evidence="1">
    <location>
        <begin position="742"/>
        <end position="758"/>
    </location>
</feature>
<feature type="compositionally biased region" description="Low complexity" evidence="1">
    <location>
        <begin position="1207"/>
        <end position="1225"/>
    </location>
</feature>
<feature type="compositionally biased region" description="Polar residues" evidence="1">
    <location>
        <begin position="230"/>
        <end position="244"/>
    </location>
</feature>
<feature type="compositionally biased region" description="Polar residues" evidence="1">
    <location>
        <begin position="484"/>
        <end position="500"/>
    </location>
</feature>
<feature type="compositionally biased region" description="Acidic residues" evidence="1">
    <location>
        <begin position="69"/>
        <end position="81"/>
    </location>
</feature>
<feature type="compositionally biased region" description="Basic and acidic residues" evidence="1">
    <location>
        <begin position="528"/>
        <end position="540"/>
    </location>
</feature>
<feature type="region of interest" description="Disordered" evidence="1">
    <location>
        <begin position="572"/>
        <end position="608"/>
    </location>
</feature>
<protein>
    <submittedName>
        <fullName evidence="2">Uncharacterized protein</fullName>
    </submittedName>
</protein>
<accession>A0A9W7ZZI3</accession>
<dbReference type="EMBL" id="JANBPU010000069">
    <property type="protein sequence ID" value="KAJ1917534.1"/>
    <property type="molecule type" value="Genomic_DNA"/>
</dbReference>
<dbReference type="Proteomes" id="UP001150538">
    <property type="component" value="Unassembled WGS sequence"/>
</dbReference>
<dbReference type="OrthoDB" id="5593284at2759"/>
<feature type="region of interest" description="Disordered" evidence="1">
    <location>
        <begin position="202"/>
        <end position="260"/>
    </location>
</feature>
<feature type="compositionally biased region" description="Basic and acidic residues" evidence="1">
    <location>
        <begin position="877"/>
        <end position="894"/>
    </location>
</feature>
<evidence type="ECO:0000313" key="2">
    <source>
        <dbReference type="EMBL" id="KAJ1917534.1"/>
    </source>
</evidence>
<feature type="compositionally biased region" description="Basic and acidic residues" evidence="1">
    <location>
        <begin position="275"/>
        <end position="286"/>
    </location>
</feature>
<proteinExistence type="predicted"/>
<feature type="compositionally biased region" description="Polar residues" evidence="1">
    <location>
        <begin position="541"/>
        <end position="558"/>
    </location>
</feature>
<evidence type="ECO:0000256" key="1">
    <source>
        <dbReference type="SAM" id="MobiDB-lite"/>
    </source>
</evidence>
<evidence type="ECO:0000313" key="3">
    <source>
        <dbReference type="Proteomes" id="UP001150538"/>
    </source>
</evidence>
<feature type="region of interest" description="Disordered" evidence="1">
    <location>
        <begin position="59"/>
        <end position="163"/>
    </location>
</feature>
<gene>
    <name evidence="2" type="ORF">H4219_003167</name>
</gene>
<sequence>MVILTPSGGSDETNFSWSTRDNVANSALNSNSAPDQEIHTKPINEARFSRSINCSQVRKRSSWDQTKSDDDEITAEDDSSDNDVFFGPVSSAELSLRKKRDLDRRRTMTSLQSGASDHFSINDGSNSISKRRASNRGHESVSPQVAENGISASPSPSNLNKMSGGVPEIPEVDPGIAERLQSWWLAKVEQVQVARYRRAAKHADECSTSVRPRSTHPSLPSVSSESDLSNITKLNKRNATIITNHSRKTDSKHQSLDLTSNVLSGHLPKFTDEKMRVSNSHSHEQNDSGLDTPVSKDDGSTKSSASSSKAGSVSSSYASIEVEPAIPSRPAFDIKSSGNALPPSRAPLSPLPSGTLEKELHGGHMNYTMPDDGLSRPVQNMNIWSPPQSSRPELPPKDNTDIKNLPIQDGITTQRPPIPPKEPKCLNLPAGRAQTAPALNTHHVNVDNKAGNILDVELDHQGKSNRRYGRLYFKNKLNISMNATPSQDSLGVSSTSTHSVDNTEHHGASPNVPFTPLFNDLSQAGLEHAARTGSLKESKHSTANISSSNVTGKHTKGSSWMSKMANAFSSSKKLHWSNSMSRKKASVEKADHQDSTKQQYHHPEPMPKLPEVYPVQQTTVLPFIKKPVSDDVPQIKADAIPVLVDKGFSISIEEHLSPKAQEEEHGELLQHKTSIEHVLETSEPSLPKEQEEKDRSNLSVDEIVHGLIEDTDSDTKPIVNYITCDDGEKANELESITKDLNNYDDEEEDDDDDDDDEMPLSAVKSASNIPPKVEGVANNMCESPDTDTARKADSSVEGDASDLELASNNPMAPEDETSIPDTEPQIGHLMKTARVELLSPPSEPAELVSEIGSNSKPKEPHSENKSSHDVNDDENNSDNRSDTVGDNDSTKDLQEPIASRLRSLRSRRLGAQKPLPINIQTPSIGKRNYQSMKRKQSTTKPLSQLGALQLDRLTKQNTQKNAGYHTCMVNIVEIEMDIPRPASPTEILQARSQDGIIETKWGGYEEEVGLDDILSDNSAAPETADQPEASNGLGIKVAESSSNGDSAVVNETGEETKEGGSEKQESTSTKRAVHWGTRSLFKSPKIGPQDESASENKCDPPKIPLTGRPLKSILIKRVDSPTTSDIMTPSPYSAASVYTPTFSAVASPLGSAKEQSQPTFSKSYVSYKARQRPRASLPVVVIKKHHYVDDDIEESDDDDDFGDEFGDFSSSDSGSDSDSFGSDQSQDSDFDL</sequence>
<feature type="compositionally biased region" description="Basic and acidic residues" evidence="1">
    <location>
        <begin position="585"/>
        <end position="605"/>
    </location>
</feature>
<feature type="region of interest" description="Disordered" evidence="1">
    <location>
        <begin position="331"/>
        <end position="351"/>
    </location>
</feature>
<organism evidence="2 3">
    <name type="scientific">Mycoemilia scoparia</name>
    <dbReference type="NCBI Taxonomy" id="417184"/>
    <lineage>
        <taxon>Eukaryota</taxon>
        <taxon>Fungi</taxon>
        <taxon>Fungi incertae sedis</taxon>
        <taxon>Zoopagomycota</taxon>
        <taxon>Kickxellomycotina</taxon>
        <taxon>Kickxellomycetes</taxon>
        <taxon>Kickxellales</taxon>
        <taxon>Kickxellaceae</taxon>
        <taxon>Mycoemilia</taxon>
    </lineage>
</organism>
<feature type="region of interest" description="Disordered" evidence="1">
    <location>
        <begin position="1036"/>
        <end position="1106"/>
    </location>
</feature>
<keyword evidence="3" id="KW-1185">Reference proteome</keyword>
<feature type="compositionally biased region" description="Low complexity" evidence="1">
    <location>
        <begin position="301"/>
        <end position="318"/>
    </location>
</feature>
<feature type="compositionally biased region" description="Low complexity" evidence="1">
    <location>
        <begin position="215"/>
        <end position="229"/>
    </location>
</feature>
<feature type="region of interest" description="Disordered" evidence="1">
    <location>
        <begin position="1187"/>
        <end position="1232"/>
    </location>
</feature>
<feature type="region of interest" description="Disordered" evidence="1">
    <location>
        <begin position="275"/>
        <end position="318"/>
    </location>
</feature>
<feature type="compositionally biased region" description="Basic and acidic residues" evidence="1">
    <location>
        <begin position="1054"/>
        <end position="1065"/>
    </location>
</feature>
<feature type="compositionally biased region" description="Low complexity" evidence="1">
    <location>
        <begin position="340"/>
        <end position="351"/>
    </location>
</feature>
<name>A0A9W7ZZI3_9FUNG</name>
<feature type="region of interest" description="Disordered" evidence="1">
    <location>
        <begin position="528"/>
        <end position="558"/>
    </location>
</feature>
<feature type="compositionally biased region" description="Basic and acidic residues" evidence="1">
    <location>
        <begin position="856"/>
        <end position="870"/>
    </location>
</feature>
<feature type="region of interest" description="Disordered" evidence="1">
    <location>
        <begin position="484"/>
        <end position="516"/>
    </location>
</feature>